<dbReference type="GO" id="GO:0003677">
    <property type="term" value="F:DNA binding"/>
    <property type="evidence" value="ECO:0007669"/>
    <property type="project" value="InterPro"/>
</dbReference>
<dbReference type="Gene3D" id="1.10.260.40">
    <property type="entry name" value="lambda repressor-like DNA-binding domains"/>
    <property type="match status" value="1"/>
</dbReference>
<feature type="region of interest" description="Disordered" evidence="1">
    <location>
        <begin position="1"/>
        <end position="21"/>
    </location>
</feature>
<dbReference type="InterPro" id="IPR010744">
    <property type="entry name" value="Phage_CI_N"/>
</dbReference>
<sequence>MERSVRDFTSRKAPTLPEGGKDPIERIVQAYGFSSRQALCRHLNVSQSTMANRIMRGNFPADWVLICSMETGTSLEWLTYGRGDSIITKQDESSAKIEFKKITNGNFTSSDWVEYDAQLLPSDVKAPLLVYFEKQNYLVDMTAAEITDGLWLIEIDKLISVKELYRFPGGRIRVENGKASFECKADDIKVLGKVVARTEYL</sequence>
<feature type="compositionally biased region" description="Basic and acidic residues" evidence="1">
    <location>
        <begin position="1"/>
        <end position="10"/>
    </location>
</feature>
<proteinExistence type="predicted"/>
<dbReference type="KEGG" id="pgz:C2E15_18125"/>
<dbReference type="Pfam" id="PF07022">
    <property type="entry name" value="Phage_CI_repr"/>
    <property type="match status" value="1"/>
</dbReference>
<dbReference type="GO" id="GO:0051259">
    <property type="term" value="P:protein complex oligomerization"/>
    <property type="evidence" value="ECO:0007669"/>
    <property type="project" value="InterPro"/>
</dbReference>
<name>A0A1X1EFF6_9GAMM</name>
<evidence type="ECO:0000259" key="2">
    <source>
        <dbReference type="Pfam" id="PF07022"/>
    </source>
</evidence>
<evidence type="ECO:0000313" key="5">
    <source>
        <dbReference type="Proteomes" id="UP000238365"/>
    </source>
</evidence>
<dbReference type="AlphaFoldDB" id="A0A1X1EFF6"/>
<keyword evidence="5" id="KW-1185">Reference proteome</keyword>
<protein>
    <submittedName>
        <fullName evidence="4">Phage repressor protein</fullName>
    </submittedName>
</protein>
<dbReference type="GO" id="GO:0045892">
    <property type="term" value="P:negative regulation of DNA-templated transcription"/>
    <property type="evidence" value="ECO:0007669"/>
    <property type="project" value="InterPro"/>
</dbReference>
<feature type="domain" description="Bacteriophage CI repressor C-terminal" evidence="3">
    <location>
        <begin position="97"/>
        <end position="195"/>
    </location>
</feature>
<reference evidence="4 5" key="1">
    <citation type="submission" date="2018-01" db="EMBL/GenBank/DDBJ databases">
        <title>Complete and assembled Genome of Pantoea gaviniae DSM22758T.</title>
        <authorList>
            <person name="Stevens M.J.A."/>
            <person name="Zurfluh K."/>
            <person name="Stephan R."/>
        </authorList>
    </citation>
    <scope>NUCLEOTIDE SEQUENCE [LARGE SCALE GENOMIC DNA]</scope>
    <source>
        <strain evidence="4 5">DSM 22758</strain>
    </source>
</reference>
<dbReference type="InterPro" id="IPR010982">
    <property type="entry name" value="Lambda_DNA-bd_dom_sf"/>
</dbReference>
<dbReference type="RefSeq" id="WP_104958610.1">
    <property type="nucleotide sequence ID" value="NZ_CP026377.1"/>
</dbReference>
<evidence type="ECO:0000313" key="4">
    <source>
        <dbReference type="EMBL" id="AUX94802.1"/>
    </source>
</evidence>
<evidence type="ECO:0000259" key="3">
    <source>
        <dbReference type="Pfam" id="PF16452"/>
    </source>
</evidence>
<dbReference type="InterPro" id="IPR032499">
    <property type="entry name" value="Phage_CI_C"/>
</dbReference>
<organism evidence="4 5">
    <name type="scientific">Mixta gaviniae</name>
    <dbReference type="NCBI Taxonomy" id="665914"/>
    <lineage>
        <taxon>Bacteria</taxon>
        <taxon>Pseudomonadati</taxon>
        <taxon>Pseudomonadota</taxon>
        <taxon>Gammaproteobacteria</taxon>
        <taxon>Enterobacterales</taxon>
        <taxon>Erwiniaceae</taxon>
        <taxon>Mixta</taxon>
    </lineage>
</organism>
<gene>
    <name evidence="4" type="ORF">C2E15_18125</name>
</gene>
<accession>A0A1X1EFF6</accession>
<dbReference type="EMBL" id="CP026377">
    <property type="protein sequence ID" value="AUX94802.1"/>
    <property type="molecule type" value="Genomic_DNA"/>
</dbReference>
<dbReference type="OrthoDB" id="7067028at2"/>
<dbReference type="Proteomes" id="UP000238365">
    <property type="component" value="Chromosome"/>
</dbReference>
<dbReference type="Pfam" id="PF16452">
    <property type="entry name" value="Phage_CI_C"/>
    <property type="match status" value="1"/>
</dbReference>
<dbReference type="Gene3D" id="2.10.109.10">
    <property type="entry name" value="Umud Fragment, subunit A"/>
    <property type="match status" value="1"/>
</dbReference>
<feature type="domain" description="Bacteriophage CI repressor N-terminal" evidence="2">
    <location>
        <begin position="24"/>
        <end position="84"/>
    </location>
</feature>
<evidence type="ECO:0000256" key="1">
    <source>
        <dbReference type="SAM" id="MobiDB-lite"/>
    </source>
</evidence>